<accession>A0ABP9C8M6</accession>
<dbReference type="InterPro" id="IPR046519">
    <property type="entry name" value="X-Tfes_XVIPCD"/>
</dbReference>
<comment type="caution">
    <text evidence="4">The sequence shown here is derived from an EMBL/GenBank/DDBJ whole genome shotgun (WGS) entry which is preliminary data.</text>
</comment>
<feature type="compositionally biased region" description="Polar residues" evidence="1">
    <location>
        <begin position="781"/>
        <end position="791"/>
    </location>
</feature>
<name>A0ABP9C8M6_9GAMM</name>
<feature type="region of interest" description="Disordered" evidence="1">
    <location>
        <begin position="459"/>
        <end position="482"/>
    </location>
</feature>
<dbReference type="Pfam" id="PF20410">
    <property type="entry name" value="X-Tfes_XVIPCD"/>
    <property type="match status" value="1"/>
</dbReference>
<evidence type="ECO:0000313" key="5">
    <source>
        <dbReference type="Proteomes" id="UP001499959"/>
    </source>
</evidence>
<dbReference type="RefSeq" id="WP_345304631.1">
    <property type="nucleotide sequence ID" value="NZ_BAABJE010000023.1"/>
</dbReference>
<gene>
    <name evidence="4" type="ORF">GCM10023307_34730</name>
</gene>
<feature type="domain" description="Peptidoglycan binding-like" evidence="2">
    <location>
        <begin position="184"/>
        <end position="245"/>
    </location>
</feature>
<dbReference type="SUPFAM" id="SSF53955">
    <property type="entry name" value="Lysozyme-like"/>
    <property type="match status" value="1"/>
</dbReference>
<feature type="region of interest" description="Disordered" evidence="1">
    <location>
        <begin position="244"/>
        <end position="287"/>
    </location>
</feature>
<dbReference type="Gene3D" id="1.10.101.10">
    <property type="entry name" value="PGBD-like superfamily/PGBD"/>
    <property type="match status" value="3"/>
</dbReference>
<feature type="compositionally biased region" description="Pro residues" evidence="1">
    <location>
        <begin position="591"/>
        <end position="602"/>
    </location>
</feature>
<evidence type="ECO:0000259" key="2">
    <source>
        <dbReference type="Pfam" id="PF01471"/>
    </source>
</evidence>
<feature type="domain" description="Peptidoglycan binding-like" evidence="2">
    <location>
        <begin position="625"/>
        <end position="686"/>
    </location>
</feature>
<feature type="region of interest" description="Disordered" evidence="1">
    <location>
        <begin position="555"/>
        <end position="608"/>
    </location>
</feature>
<dbReference type="Gene3D" id="1.10.530.10">
    <property type="match status" value="1"/>
</dbReference>
<feature type="compositionally biased region" description="Low complexity" evidence="1">
    <location>
        <begin position="271"/>
        <end position="285"/>
    </location>
</feature>
<dbReference type="SUPFAM" id="SSF47090">
    <property type="entry name" value="PGBD-like"/>
    <property type="match status" value="3"/>
</dbReference>
<feature type="compositionally biased region" description="Low complexity" evidence="1">
    <location>
        <begin position="566"/>
        <end position="590"/>
    </location>
</feature>
<evidence type="ECO:0000256" key="1">
    <source>
        <dbReference type="SAM" id="MobiDB-lite"/>
    </source>
</evidence>
<sequence length="816" mass="88124">MPNYVITESVGNRVERVNSYRDLEKHHPSSGREAGREYRTIDGELEEVRTRNRTEPHVKKDFIIDPPTIPAPASGTIRVLNDDWNTVQIVDDNGRVLAQSLHMARGSQPANGSRIEYGQPMGRMGDVGSPGSVHAHVEAPAAVFERYINDITSGRIQSNGAVRPGTGAVNADPMADGVLKHGERGDAVTRLQDALNKAGIRDENGQPLPTTGYFGDKTEAAVRKYQEQKGLEVDGKAGNDTLTALGLKQGTQPPRPQTADPQPQQTPQPQTPQAQTPQSQTPANPDAKANFAASEFLKSQSPEVRAYLDLVAWKEVHQSLNADGSPAGYRERNGVAGSRGLMPESAIADNGTLPRDELRYNVGRYQMKQVDVDDMRKRYDGKIDDFSPESQDRIAVAKMNYRGVMAPLQNGDIRTAIERGGKEWASLPGSPYGQVQAGYTVDKAVDYYNERLAFHRALDRGQTPPARTENGATPGQSGGIGDTLLLKEERGEGVRRLQDALNKAGIRDENGQPLPTTGYFGDKTEAAVRRYQEQKGLEVDGKAGENTLKALGIFPGQTQTPAQPKAETPTPAQPEQATPQPTQPRADTPTQPQPTQPQPNAPQQPNATIPANVAASEGILQQGSTGPEVAKLQAMLNNQGYRGPDGQPIPANGTFDAATTHALKAFERDNGMDPNGIAGPKTLEALSKAEQSPKLSNPNHPDNALYQQAMKGLELMPAGTFKNAQERENAAATIAFEAKVSGLSQIDHVKSAGNNAGFFAVQGGLEDPTNRRVYVDREQAVQQTVQQSSEMARQLAQPHGPSDPQQEQRSRGVMTA</sequence>
<keyword evidence="5" id="KW-1185">Reference proteome</keyword>
<dbReference type="InterPro" id="IPR011055">
    <property type="entry name" value="Dup_hybrid_motif"/>
</dbReference>
<organism evidence="4 5">
    <name type="scientific">Lysobacter hankyongensis</name>
    <dbReference type="NCBI Taxonomy" id="1176535"/>
    <lineage>
        <taxon>Bacteria</taxon>
        <taxon>Pseudomonadati</taxon>
        <taxon>Pseudomonadota</taxon>
        <taxon>Gammaproteobacteria</taxon>
        <taxon>Lysobacterales</taxon>
        <taxon>Lysobacteraceae</taxon>
        <taxon>Lysobacter</taxon>
    </lineage>
</organism>
<dbReference type="Pfam" id="PF01471">
    <property type="entry name" value="PG_binding_1"/>
    <property type="match status" value="3"/>
</dbReference>
<reference evidence="5" key="1">
    <citation type="journal article" date="2019" name="Int. J. Syst. Evol. Microbiol.">
        <title>The Global Catalogue of Microorganisms (GCM) 10K type strain sequencing project: providing services to taxonomists for standard genome sequencing and annotation.</title>
        <authorList>
            <consortium name="The Broad Institute Genomics Platform"/>
            <consortium name="The Broad Institute Genome Sequencing Center for Infectious Disease"/>
            <person name="Wu L."/>
            <person name="Ma J."/>
        </authorList>
    </citation>
    <scope>NUCLEOTIDE SEQUENCE [LARGE SCALE GENOMIC DNA]</scope>
    <source>
        <strain evidence="5">JCM 18204</strain>
    </source>
</reference>
<proteinExistence type="predicted"/>
<evidence type="ECO:0008006" key="6">
    <source>
        <dbReference type="Google" id="ProtNLM"/>
    </source>
</evidence>
<dbReference type="InterPro" id="IPR036366">
    <property type="entry name" value="PGBDSf"/>
</dbReference>
<dbReference type="InterPro" id="IPR002477">
    <property type="entry name" value="Peptidoglycan-bd-like"/>
</dbReference>
<dbReference type="Gene3D" id="2.70.70.10">
    <property type="entry name" value="Glucose Permease (Domain IIA)"/>
    <property type="match status" value="1"/>
</dbReference>
<protein>
    <recommendedName>
        <fullName evidence="6">Peptidoglycan-binding protein</fullName>
    </recommendedName>
</protein>
<evidence type="ECO:0000313" key="4">
    <source>
        <dbReference type="EMBL" id="GAA4805152.1"/>
    </source>
</evidence>
<feature type="domain" description="Peptidoglycan binding-like" evidence="2">
    <location>
        <begin position="490"/>
        <end position="551"/>
    </location>
</feature>
<dbReference type="EMBL" id="BAABJE010000023">
    <property type="protein sequence ID" value="GAA4805152.1"/>
    <property type="molecule type" value="Genomic_DNA"/>
</dbReference>
<dbReference type="InterPro" id="IPR023346">
    <property type="entry name" value="Lysozyme-like_dom_sf"/>
</dbReference>
<evidence type="ECO:0000259" key="3">
    <source>
        <dbReference type="Pfam" id="PF20410"/>
    </source>
</evidence>
<dbReference type="Proteomes" id="UP001499959">
    <property type="component" value="Unassembled WGS sequence"/>
</dbReference>
<dbReference type="InterPro" id="IPR036365">
    <property type="entry name" value="PGBD-like_sf"/>
</dbReference>
<feature type="domain" description="X-Tfes XVIPCD" evidence="3">
    <location>
        <begin position="697"/>
        <end position="792"/>
    </location>
</feature>
<feature type="region of interest" description="Disordered" evidence="1">
    <location>
        <begin position="781"/>
        <end position="816"/>
    </location>
</feature>